<dbReference type="Proteomes" id="UP000245697">
    <property type="component" value="Unassembled WGS sequence"/>
</dbReference>
<reference evidence="1 2" key="1">
    <citation type="submission" date="2018-05" db="EMBL/GenBank/DDBJ databases">
        <title>Genomic Encyclopedia of Archaeal and Bacterial Type Strains, Phase II (KMG-II): from individual species to whole genera.</title>
        <authorList>
            <person name="Goeker M."/>
        </authorList>
    </citation>
    <scope>NUCLEOTIDE SEQUENCE [LARGE SCALE GENOMIC DNA]</scope>
    <source>
        <strain evidence="1 2">DSM 45184</strain>
    </source>
</reference>
<protein>
    <submittedName>
        <fullName evidence="1">Uncharacterized protein</fullName>
    </submittedName>
</protein>
<gene>
    <name evidence="1" type="ORF">BC793_1345</name>
</gene>
<evidence type="ECO:0000313" key="1">
    <source>
        <dbReference type="EMBL" id="PWK31189.1"/>
    </source>
</evidence>
<name>A0A316EI02_9ACTN</name>
<organism evidence="1 2">
    <name type="scientific">Actinoplanes xinjiangensis</name>
    <dbReference type="NCBI Taxonomy" id="512350"/>
    <lineage>
        <taxon>Bacteria</taxon>
        <taxon>Bacillati</taxon>
        <taxon>Actinomycetota</taxon>
        <taxon>Actinomycetes</taxon>
        <taxon>Micromonosporales</taxon>
        <taxon>Micromonosporaceae</taxon>
        <taxon>Actinoplanes</taxon>
    </lineage>
</organism>
<sequence>MLDADQAADYTGRYDDIDPGILSDGSWLLDRPEFWAGLLDGFADTDLAGAVIDAAPGTPGLWAEVAASGRWPVLRFGAGDSDLAVIQWHGHDDEGGLDYVVLPAGTGRCLSVASVEGHGWGPGLSWPEALRLVERGRLGTPAQRLVLLHPAIGDSDAPATAADLLADALIAVCAPDAKPTEALETARQLLDRPARWSDQDGALVCDAGSSPRRAGGFPPGDLALVTRALSWRNPPEAFSARS</sequence>
<dbReference type="AlphaFoldDB" id="A0A316EI02"/>
<dbReference type="EMBL" id="QGGR01000034">
    <property type="protein sequence ID" value="PWK31189.1"/>
    <property type="molecule type" value="Genomic_DNA"/>
</dbReference>
<evidence type="ECO:0000313" key="2">
    <source>
        <dbReference type="Proteomes" id="UP000245697"/>
    </source>
</evidence>
<proteinExistence type="predicted"/>
<accession>A0A316EI02</accession>
<dbReference type="RefSeq" id="WP_109602225.1">
    <property type="nucleotide sequence ID" value="NZ_BONA01000090.1"/>
</dbReference>
<keyword evidence="2" id="KW-1185">Reference proteome</keyword>
<dbReference type="OrthoDB" id="3295168at2"/>
<comment type="caution">
    <text evidence="1">The sequence shown here is derived from an EMBL/GenBank/DDBJ whole genome shotgun (WGS) entry which is preliminary data.</text>
</comment>